<comment type="caution">
    <text evidence="3">The sequence shown here is derived from an EMBL/GenBank/DDBJ whole genome shotgun (WGS) entry which is preliminary data.</text>
</comment>
<evidence type="ECO:0000256" key="2">
    <source>
        <dbReference type="SAM" id="Phobius"/>
    </source>
</evidence>
<evidence type="ECO:0000313" key="3">
    <source>
        <dbReference type="EMBL" id="ORY26251.1"/>
    </source>
</evidence>
<keyword evidence="2" id="KW-0812">Transmembrane</keyword>
<feature type="compositionally biased region" description="Low complexity" evidence="1">
    <location>
        <begin position="294"/>
        <end position="304"/>
    </location>
</feature>
<dbReference type="Pfam" id="PF12326">
    <property type="entry name" value="EOS1"/>
    <property type="match status" value="1"/>
</dbReference>
<dbReference type="InParanoid" id="A0A1Y2AUK4"/>
<feature type="transmembrane region" description="Helical" evidence="2">
    <location>
        <begin position="458"/>
        <end position="477"/>
    </location>
</feature>
<organism evidence="3 4">
    <name type="scientific">Naematelia encephala</name>
    <dbReference type="NCBI Taxonomy" id="71784"/>
    <lineage>
        <taxon>Eukaryota</taxon>
        <taxon>Fungi</taxon>
        <taxon>Dikarya</taxon>
        <taxon>Basidiomycota</taxon>
        <taxon>Agaricomycotina</taxon>
        <taxon>Tremellomycetes</taxon>
        <taxon>Tremellales</taxon>
        <taxon>Naemateliaceae</taxon>
        <taxon>Naematelia</taxon>
    </lineage>
</organism>
<dbReference type="GO" id="GO:0005789">
    <property type="term" value="C:endoplasmic reticulum membrane"/>
    <property type="evidence" value="ECO:0007669"/>
    <property type="project" value="InterPro"/>
</dbReference>
<gene>
    <name evidence="3" type="ORF">BCR39DRAFT_560641</name>
</gene>
<feature type="compositionally biased region" description="Polar residues" evidence="1">
    <location>
        <begin position="162"/>
        <end position="172"/>
    </location>
</feature>
<feature type="compositionally biased region" description="Low complexity" evidence="1">
    <location>
        <begin position="130"/>
        <end position="145"/>
    </location>
</feature>
<protein>
    <submittedName>
        <fullName evidence="3">N-glycosylation protein-domain-containing protein</fullName>
    </submittedName>
</protein>
<feature type="transmembrane region" description="Helical" evidence="2">
    <location>
        <begin position="361"/>
        <end position="383"/>
    </location>
</feature>
<keyword evidence="4" id="KW-1185">Reference proteome</keyword>
<dbReference type="OrthoDB" id="2139606at2759"/>
<dbReference type="AlphaFoldDB" id="A0A1Y2AUK4"/>
<feature type="transmembrane region" description="Helical" evidence="2">
    <location>
        <begin position="528"/>
        <end position="547"/>
    </location>
</feature>
<feature type="region of interest" description="Disordered" evidence="1">
    <location>
        <begin position="266"/>
        <end position="310"/>
    </location>
</feature>
<feature type="compositionally biased region" description="Low complexity" evidence="1">
    <location>
        <begin position="40"/>
        <end position="67"/>
    </location>
</feature>
<dbReference type="GO" id="GO:0034599">
    <property type="term" value="P:cellular response to oxidative stress"/>
    <property type="evidence" value="ECO:0007669"/>
    <property type="project" value="InterPro"/>
</dbReference>
<feature type="region of interest" description="Disordered" evidence="1">
    <location>
        <begin position="1"/>
        <end position="69"/>
    </location>
</feature>
<feature type="transmembrane region" description="Helical" evidence="2">
    <location>
        <begin position="424"/>
        <end position="446"/>
    </location>
</feature>
<dbReference type="PANTHER" id="PTHR28147:SF1">
    <property type="entry name" value="N-GLYCOSYLATION PROTEIN EOS1"/>
    <property type="match status" value="1"/>
</dbReference>
<dbReference type="GO" id="GO:0006487">
    <property type="term" value="P:protein N-linked glycosylation"/>
    <property type="evidence" value="ECO:0007669"/>
    <property type="project" value="TreeGrafter"/>
</dbReference>
<evidence type="ECO:0000313" key="4">
    <source>
        <dbReference type="Proteomes" id="UP000193986"/>
    </source>
</evidence>
<feature type="region of interest" description="Disordered" evidence="1">
    <location>
        <begin position="128"/>
        <end position="177"/>
    </location>
</feature>
<proteinExistence type="predicted"/>
<feature type="compositionally biased region" description="Low complexity" evidence="1">
    <location>
        <begin position="231"/>
        <end position="241"/>
    </location>
</feature>
<dbReference type="PANTHER" id="PTHR28147">
    <property type="entry name" value="N-GLYCOSYLATION PROTEIN EOS1"/>
    <property type="match status" value="1"/>
</dbReference>
<sequence length="555" mass="60947">MSAISLSPTQAQLPFLPHAPPSRSSRTPPGTYIPLPTQITRRQSSTASTTAAYASRSAPSSPSSRPRLMPLSAISSTQLDQTAQIQLLPQPQLVAQAPIYTRQRSMPLSTPVSPVEEEDGRRGAFQHIHQAQASRARSRGSTSGTDTEVDSDTTFVPGRNGTAKNRQSQSQPDLVGLRDWAGDVARVRQERRKAGIGNLNGNGIGGVQRQPSQGRKTPPGRSMSLANRNASTSTSSSPRSTVQRLPSPRSNPMIVQLMTPVLSRTQLSSSDDDDFISRFPLPTSSEDADDDYDGTGTDSPSSGSLTFSPKRIRGLRQRSIPKALGLSLDEEPETETEIMTPTKDQPIPIVIERLLQRSSLLSLRILAVVPAVWGICVLLQAFITGGLWHDVWPWGVDLSREALERVVLDGGYEGMWREVSRGDMLLSIAWAICTAHFCFCLTTGLTHRWRSYYSLPSTLTRLLSLQCLCWPATYLTLRFLGAERPLLAWTVIGVTTGGSRAIQMWVTSNVDSEGRGRRWNWDAVAREVGWKVGALLLVTTAWLFWGIEQGRLKRI</sequence>
<dbReference type="EMBL" id="MCFC01000049">
    <property type="protein sequence ID" value="ORY26251.1"/>
    <property type="molecule type" value="Genomic_DNA"/>
</dbReference>
<name>A0A1Y2AUK4_9TREE</name>
<reference evidence="3 4" key="1">
    <citation type="submission" date="2016-07" db="EMBL/GenBank/DDBJ databases">
        <title>Pervasive Adenine N6-methylation of Active Genes in Fungi.</title>
        <authorList>
            <consortium name="DOE Joint Genome Institute"/>
            <person name="Mondo S.J."/>
            <person name="Dannebaum R.O."/>
            <person name="Kuo R.C."/>
            <person name="Labutti K."/>
            <person name="Haridas S."/>
            <person name="Kuo A."/>
            <person name="Salamov A."/>
            <person name="Ahrendt S.R."/>
            <person name="Lipzen A."/>
            <person name="Sullivan W."/>
            <person name="Andreopoulos W.B."/>
            <person name="Clum A."/>
            <person name="Lindquist E."/>
            <person name="Daum C."/>
            <person name="Ramamoorthy G.K."/>
            <person name="Gryganskyi A."/>
            <person name="Culley D."/>
            <person name="Magnuson J.K."/>
            <person name="James T.Y."/>
            <person name="O'Malley M.A."/>
            <person name="Stajich J.E."/>
            <person name="Spatafora J.W."/>
            <person name="Visel A."/>
            <person name="Grigoriev I.V."/>
        </authorList>
    </citation>
    <scope>NUCLEOTIDE SEQUENCE [LARGE SCALE GENOMIC DNA]</scope>
    <source>
        <strain evidence="3 4">68-887.2</strain>
    </source>
</reference>
<feature type="region of interest" description="Disordered" evidence="1">
    <location>
        <begin position="192"/>
        <end position="252"/>
    </location>
</feature>
<dbReference type="Proteomes" id="UP000193986">
    <property type="component" value="Unassembled WGS sequence"/>
</dbReference>
<dbReference type="STRING" id="71784.A0A1Y2AUK4"/>
<keyword evidence="2" id="KW-0472">Membrane</keyword>
<accession>A0A1Y2AUK4</accession>
<keyword evidence="2" id="KW-1133">Transmembrane helix</keyword>
<evidence type="ECO:0000256" key="1">
    <source>
        <dbReference type="SAM" id="MobiDB-lite"/>
    </source>
</evidence>
<feature type="compositionally biased region" description="Polar residues" evidence="1">
    <location>
        <begin position="1"/>
        <end position="12"/>
    </location>
</feature>
<dbReference type="InterPro" id="IPR021100">
    <property type="entry name" value="N-glycosylation_EOS1"/>
</dbReference>